<proteinExistence type="predicted"/>
<dbReference type="AlphaFoldDB" id="A0A3S3R473"/>
<accession>A0A3S3R473</accession>
<dbReference type="Proteomes" id="UP000287853">
    <property type="component" value="Unassembled WGS sequence"/>
</dbReference>
<organism evidence="1 2">
    <name type="scientific">Candidatus Electrothrix aarhusensis</name>
    <dbReference type="NCBI Taxonomy" id="1859131"/>
    <lineage>
        <taxon>Bacteria</taxon>
        <taxon>Pseudomonadati</taxon>
        <taxon>Thermodesulfobacteriota</taxon>
        <taxon>Desulfobulbia</taxon>
        <taxon>Desulfobulbales</taxon>
        <taxon>Desulfobulbaceae</taxon>
        <taxon>Candidatus Electrothrix</taxon>
    </lineage>
</organism>
<gene>
    <name evidence="1" type="ORF">H206_02346</name>
</gene>
<dbReference type="EMBL" id="MTKO01000106">
    <property type="protein sequence ID" value="RWX43893.1"/>
    <property type="molecule type" value="Genomic_DNA"/>
</dbReference>
<evidence type="ECO:0000313" key="1">
    <source>
        <dbReference type="EMBL" id="RWX43893.1"/>
    </source>
</evidence>
<sequence>MQDLLFRLSTVILCYLCCCFLLLPGGLHTVHAETDPAAEHTHYPETVWTCSMHPQIQLPESGQCLSVLWI</sequence>
<evidence type="ECO:0000313" key="2">
    <source>
        <dbReference type="Proteomes" id="UP000287853"/>
    </source>
</evidence>
<reference evidence="1 2" key="1">
    <citation type="submission" date="2017-01" db="EMBL/GenBank/DDBJ databases">
        <title>The cable genome- insights into the physiology and evolution of filamentous bacteria capable of sulfide oxidation via long distance electron transfer.</title>
        <authorList>
            <person name="Schreiber L."/>
            <person name="Bjerg J.T."/>
            <person name="Boggild A."/>
            <person name="Van De Vossenberg J."/>
            <person name="Meysman F."/>
            <person name="Nielsen L.P."/>
            <person name="Schramm A."/>
            <person name="Kjeldsen K.U."/>
        </authorList>
    </citation>
    <scope>NUCLEOTIDE SEQUENCE [LARGE SCALE GENOMIC DNA]</scope>
    <source>
        <strain evidence="1">MCF</strain>
    </source>
</reference>
<name>A0A3S3R473_9BACT</name>
<protein>
    <submittedName>
        <fullName evidence="1">Uncharacterized protein</fullName>
    </submittedName>
</protein>
<keyword evidence="2" id="KW-1185">Reference proteome</keyword>
<comment type="caution">
    <text evidence="1">The sequence shown here is derived from an EMBL/GenBank/DDBJ whole genome shotgun (WGS) entry which is preliminary data.</text>
</comment>